<dbReference type="PROSITE" id="PS51071">
    <property type="entry name" value="HTH_RPIR"/>
    <property type="match status" value="1"/>
</dbReference>
<feature type="domain" description="HTH rpiR-type" evidence="4">
    <location>
        <begin position="1"/>
        <end position="77"/>
    </location>
</feature>
<dbReference type="RefSeq" id="WP_229292401.1">
    <property type="nucleotide sequence ID" value="NZ_CP086654.1"/>
</dbReference>
<sequence>MKLENRIQHFYPQFTKSERRIADAILQFTDVNHAGTIQALAHQIGVSPSSISRFAHKLEYDSFQSLRFAIQHEFQNIVIENAPAIQIMHQHYTSMLNHTGEFLVQADLIALVEAIEQSQKIIFIGIGSSGLSAQEFYFRTVRMGFNTVAITDAHLMAVIGQMCNKQTAVIAITNSGQTTEILDSLAQAKRGGAKILTLSHYKTAALESMSDHIILTADRHYTHDHYFINSQLATHFIIDMVSYHLLQDRRRLQNYTESYDTLVAKRKQPQP</sequence>
<name>A0ABY3PC62_9STAP</name>
<dbReference type="PANTHER" id="PTHR30514:SF21">
    <property type="entry name" value="RPIR-FAMILY TRANSCRIPTIONAL REGULATOR"/>
    <property type="match status" value="1"/>
</dbReference>
<dbReference type="SUPFAM" id="SSF53697">
    <property type="entry name" value="SIS domain"/>
    <property type="match status" value="1"/>
</dbReference>
<keyword evidence="2" id="KW-0238">DNA-binding</keyword>
<dbReference type="Pfam" id="PF01418">
    <property type="entry name" value="HTH_6"/>
    <property type="match status" value="1"/>
</dbReference>
<keyword evidence="1" id="KW-0805">Transcription regulation</keyword>
<dbReference type="InterPro" id="IPR047640">
    <property type="entry name" value="RpiR-like"/>
</dbReference>
<evidence type="ECO:0000259" key="5">
    <source>
        <dbReference type="PROSITE" id="PS51464"/>
    </source>
</evidence>
<gene>
    <name evidence="6" type="ORF">LN051_10105</name>
</gene>
<dbReference type="Gene3D" id="3.40.50.10490">
    <property type="entry name" value="Glucose-6-phosphate isomerase like protein, domain 1"/>
    <property type="match status" value="1"/>
</dbReference>
<keyword evidence="3" id="KW-0804">Transcription</keyword>
<organism evidence="6 7">
    <name type="scientific">Staphylococcus ratti</name>
    <dbReference type="NCBI Taxonomy" id="2892440"/>
    <lineage>
        <taxon>Bacteria</taxon>
        <taxon>Bacillati</taxon>
        <taxon>Bacillota</taxon>
        <taxon>Bacilli</taxon>
        <taxon>Bacillales</taxon>
        <taxon>Staphylococcaceae</taxon>
        <taxon>Staphylococcus</taxon>
    </lineage>
</organism>
<accession>A0ABY3PC62</accession>
<dbReference type="InterPro" id="IPR046348">
    <property type="entry name" value="SIS_dom_sf"/>
</dbReference>
<evidence type="ECO:0000259" key="4">
    <source>
        <dbReference type="PROSITE" id="PS51071"/>
    </source>
</evidence>
<evidence type="ECO:0000313" key="7">
    <source>
        <dbReference type="Proteomes" id="UP001197626"/>
    </source>
</evidence>
<dbReference type="SUPFAM" id="SSF46689">
    <property type="entry name" value="Homeodomain-like"/>
    <property type="match status" value="1"/>
</dbReference>
<dbReference type="Proteomes" id="UP001197626">
    <property type="component" value="Chromosome"/>
</dbReference>
<evidence type="ECO:0000256" key="3">
    <source>
        <dbReference type="ARBA" id="ARBA00023163"/>
    </source>
</evidence>
<proteinExistence type="predicted"/>
<evidence type="ECO:0000256" key="1">
    <source>
        <dbReference type="ARBA" id="ARBA00023015"/>
    </source>
</evidence>
<dbReference type="InterPro" id="IPR035472">
    <property type="entry name" value="RpiR-like_SIS"/>
</dbReference>
<dbReference type="CDD" id="cd05013">
    <property type="entry name" value="SIS_RpiR"/>
    <property type="match status" value="1"/>
</dbReference>
<dbReference type="PANTHER" id="PTHR30514">
    <property type="entry name" value="GLUCOKINASE"/>
    <property type="match status" value="1"/>
</dbReference>
<protein>
    <submittedName>
        <fullName evidence="6">MurR/RpiR family transcriptional regulator</fullName>
    </submittedName>
</protein>
<dbReference type="Pfam" id="PF01380">
    <property type="entry name" value="SIS"/>
    <property type="match status" value="1"/>
</dbReference>
<evidence type="ECO:0000313" key="6">
    <source>
        <dbReference type="EMBL" id="UEX89896.1"/>
    </source>
</evidence>
<dbReference type="InterPro" id="IPR000281">
    <property type="entry name" value="HTH_RpiR"/>
</dbReference>
<dbReference type="EMBL" id="CP086654">
    <property type="protein sequence ID" value="UEX89896.1"/>
    <property type="molecule type" value="Genomic_DNA"/>
</dbReference>
<dbReference type="Gene3D" id="1.10.10.10">
    <property type="entry name" value="Winged helix-like DNA-binding domain superfamily/Winged helix DNA-binding domain"/>
    <property type="match status" value="1"/>
</dbReference>
<feature type="domain" description="SIS" evidence="5">
    <location>
        <begin position="111"/>
        <end position="251"/>
    </location>
</feature>
<dbReference type="InterPro" id="IPR036388">
    <property type="entry name" value="WH-like_DNA-bd_sf"/>
</dbReference>
<dbReference type="InterPro" id="IPR009057">
    <property type="entry name" value="Homeodomain-like_sf"/>
</dbReference>
<reference evidence="6 7" key="1">
    <citation type="journal article" date="2022" name="Pathogens">
        <title>Staphylococcus ratti sp. nov. Isolated from a Lab Rat.</title>
        <authorList>
            <person name="Kovarovic V."/>
            <person name="Sedlacek I."/>
            <person name="Petras P."/>
            <person name="Kralova S."/>
            <person name="Maslanova I."/>
            <person name="Svec P."/>
            <person name="Neumann-Schaal M."/>
            <person name="Botka T."/>
            <person name="Gelbicova T."/>
            <person name="Stankova E."/>
            <person name="Doskar J."/>
            <person name="Pantucek R."/>
        </authorList>
    </citation>
    <scope>NUCLEOTIDE SEQUENCE [LARGE SCALE GENOMIC DNA]</scope>
    <source>
        <strain evidence="6 7">CCM 9025</strain>
    </source>
</reference>
<keyword evidence="7" id="KW-1185">Reference proteome</keyword>
<dbReference type="InterPro" id="IPR001347">
    <property type="entry name" value="SIS_dom"/>
</dbReference>
<evidence type="ECO:0000256" key="2">
    <source>
        <dbReference type="ARBA" id="ARBA00023125"/>
    </source>
</evidence>
<dbReference type="PROSITE" id="PS51464">
    <property type="entry name" value="SIS"/>
    <property type="match status" value="1"/>
</dbReference>